<dbReference type="SUPFAM" id="SSF56529">
    <property type="entry name" value="FAH"/>
    <property type="match status" value="1"/>
</dbReference>
<evidence type="ECO:0000256" key="1">
    <source>
        <dbReference type="ARBA" id="ARBA00022723"/>
    </source>
</evidence>
<organism evidence="3 4">
    <name type="scientific">Gracilimonas sediminicola</name>
    <dbReference type="NCBI Taxonomy" id="2952158"/>
    <lineage>
        <taxon>Bacteria</taxon>
        <taxon>Pseudomonadati</taxon>
        <taxon>Balneolota</taxon>
        <taxon>Balneolia</taxon>
        <taxon>Balneolales</taxon>
        <taxon>Balneolaceae</taxon>
        <taxon>Gracilimonas</taxon>
    </lineage>
</organism>
<sequence length="217" mass="23473">MKNPDIPGLDLPVNNIYCIGRNYAQHAKELGNKVPKIPLVFIKPLGTICYNEATIQLPVQTNDVHYEAEIVVAISKEGKSIAQESALDYVAGYGAGIDFTARDIQSISKKQGQPWTIAKGFDNFAPISNFVPAEEIADPTDIDIKLFHNGFVKQHGNSSEMIFSVANLISFLSGIFTLHPGDLIFTGTPEGVEPVESGDKLEVLLNNGTSSLTVNIG</sequence>
<dbReference type="RefSeq" id="WP_255132862.1">
    <property type="nucleotide sequence ID" value="NZ_JANDBC010000001.1"/>
</dbReference>
<dbReference type="GO" id="GO:0046872">
    <property type="term" value="F:metal ion binding"/>
    <property type="evidence" value="ECO:0007669"/>
    <property type="project" value="UniProtKB-KW"/>
</dbReference>
<evidence type="ECO:0000259" key="2">
    <source>
        <dbReference type="Pfam" id="PF01557"/>
    </source>
</evidence>
<name>A0A9X2RC54_9BACT</name>
<reference evidence="3" key="1">
    <citation type="submission" date="2022-06" db="EMBL/GenBank/DDBJ databases">
        <title>Gracilimonas sp. CAU 1638 isolated from sea sediment.</title>
        <authorList>
            <person name="Kim W."/>
        </authorList>
    </citation>
    <scope>NUCLEOTIDE SEQUENCE</scope>
    <source>
        <strain evidence="3">CAU 1638</strain>
    </source>
</reference>
<dbReference type="AlphaFoldDB" id="A0A9X2RC54"/>
<keyword evidence="1" id="KW-0479">Metal-binding</keyword>
<dbReference type="Pfam" id="PF01557">
    <property type="entry name" value="FAA_hydrolase"/>
    <property type="match status" value="1"/>
</dbReference>
<protein>
    <submittedName>
        <fullName evidence="3">Fumarylacetoacetate hydrolase family protein</fullName>
    </submittedName>
</protein>
<dbReference type="Gene3D" id="3.90.850.10">
    <property type="entry name" value="Fumarylacetoacetase-like, C-terminal domain"/>
    <property type="match status" value="1"/>
</dbReference>
<dbReference type="Proteomes" id="UP001139125">
    <property type="component" value="Unassembled WGS sequence"/>
</dbReference>
<keyword evidence="4" id="KW-1185">Reference proteome</keyword>
<comment type="caution">
    <text evidence="3">The sequence shown here is derived from an EMBL/GenBank/DDBJ whole genome shotgun (WGS) entry which is preliminary data.</text>
</comment>
<dbReference type="PANTHER" id="PTHR11820:SF7">
    <property type="entry name" value="ACYLPYRUVASE FAHD1, MITOCHONDRIAL"/>
    <property type="match status" value="1"/>
</dbReference>
<feature type="domain" description="Fumarylacetoacetase-like C-terminal" evidence="2">
    <location>
        <begin position="16"/>
        <end position="205"/>
    </location>
</feature>
<accession>A0A9X2RC54</accession>
<dbReference type="GO" id="GO:0018773">
    <property type="term" value="F:acetylpyruvate hydrolase activity"/>
    <property type="evidence" value="ECO:0007669"/>
    <property type="project" value="TreeGrafter"/>
</dbReference>
<gene>
    <name evidence="3" type="ORF">NM125_03370</name>
</gene>
<evidence type="ECO:0000313" key="3">
    <source>
        <dbReference type="EMBL" id="MCP9290621.1"/>
    </source>
</evidence>
<dbReference type="PANTHER" id="PTHR11820">
    <property type="entry name" value="ACYLPYRUVASE"/>
    <property type="match status" value="1"/>
</dbReference>
<evidence type="ECO:0000313" key="4">
    <source>
        <dbReference type="Proteomes" id="UP001139125"/>
    </source>
</evidence>
<keyword evidence="3" id="KW-0378">Hydrolase</keyword>
<dbReference type="InterPro" id="IPR036663">
    <property type="entry name" value="Fumarylacetoacetase_C_sf"/>
</dbReference>
<proteinExistence type="predicted"/>
<dbReference type="NCBIfam" id="NF007967">
    <property type="entry name" value="PRK10691.1"/>
    <property type="match status" value="1"/>
</dbReference>
<dbReference type="InterPro" id="IPR011234">
    <property type="entry name" value="Fumarylacetoacetase-like_C"/>
</dbReference>
<dbReference type="EMBL" id="JANDBC010000001">
    <property type="protein sequence ID" value="MCP9290621.1"/>
    <property type="molecule type" value="Genomic_DNA"/>
</dbReference>